<evidence type="ECO:0000256" key="4">
    <source>
        <dbReference type="ARBA" id="ARBA00022917"/>
    </source>
</evidence>
<reference evidence="7" key="1">
    <citation type="journal article" date="2014" name="Int. J. Syst. Evol. Microbiol.">
        <title>Complete genome sequence of Corynebacterium casei LMG S-19264T (=DSM 44701T), isolated from a smear-ripened cheese.</title>
        <authorList>
            <consortium name="US DOE Joint Genome Institute (JGI-PGF)"/>
            <person name="Walter F."/>
            <person name="Albersmeier A."/>
            <person name="Kalinowski J."/>
            <person name="Ruckert C."/>
        </authorList>
    </citation>
    <scope>NUCLEOTIDE SEQUENCE</scope>
    <source>
        <strain evidence="7">CGMCC 1.15290</strain>
    </source>
</reference>
<dbReference type="Gene3D" id="1.10.8.10">
    <property type="entry name" value="DNA helicase RuvA subunit, C-terminal domain"/>
    <property type="match status" value="1"/>
</dbReference>
<evidence type="ECO:0000313" key="8">
    <source>
        <dbReference type="Proteomes" id="UP000627292"/>
    </source>
</evidence>
<feature type="domain" description="Translation elongation factor EFTs/EF1B dimerisation" evidence="6">
    <location>
        <begin position="90"/>
        <end position="292"/>
    </location>
</feature>
<evidence type="ECO:0000256" key="1">
    <source>
        <dbReference type="ARBA" id="ARBA00005532"/>
    </source>
</evidence>
<dbReference type="InterPro" id="IPR009060">
    <property type="entry name" value="UBA-like_sf"/>
</dbReference>
<evidence type="ECO:0000256" key="3">
    <source>
        <dbReference type="ARBA" id="ARBA00022768"/>
    </source>
</evidence>
<feature type="region of interest" description="Involved in Mg(2+) ion dislocation from EF-Tu" evidence="5">
    <location>
        <begin position="98"/>
        <end position="101"/>
    </location>
</feature>
<evidence type="ECO:0000259" key="6">
    <source>
        <dbReference type="Pfam" id="PF00889"/>
    </source>
</evidence>
<dbReference type="InterPro" id="IPR001816">
    <property type="entry name" value="Transl_elong_EFTs/EF1B"/>
</dbReference>
<dbReference type="NCBIfam" id="TIGR00116">
    <property type="entry name" value="tsf"/>
    <property type="match status" value="1"/>
</dbReference>
<evidence type="ECO:0000256" key="2">
    <source>
        <dbReference type="ARBA" id="ARBA00016956"/>
    </source>
</evidence>
<comment type="function">
    <text evidence="5">Associates with the EF-Tu.GDP complex and induces the exchange of GDP to GTP. It remains bound to the aminoacyl-tRNA.EF-Tu.GTP complex up to the GTP hydrolysis stage on the ribosome.</text>
</comment>
<dbReference type="Proteomes" id="UP000627292">
    <property type="component" value="Unassembled WGS sequence"/>
</dbReference>
<dbReference type="HAMAP" id="MF_00050">
    <property type="entry name" value="EF_Ts"/>
    <property type="match status" value="1"/>
</dbReference>
<keyword evidence="8" id="KW-1185">Reference proteome</keyword>
<dbReference type="Pfam" id="PF00889">
    <property type="entry name" value="EF_TS"/>
    <property type="match status" value="1"/>
</dbReference>
<dbReference type="SUPFAM" id="SSF54713">
    <property type="entry name" value="Elongation factor Ts (EF-Ts), dimerisation domain"/>
    <property type="match status" value="2"/>
</dbReference>
<dbReference type="Gene3D" id="1.10.286.20">
    <property type="match status" value="1"/>
</dbReference>
<comment type="caution">
    <text evidence="7">The sequence shown here is derived from an EMBL/GenBank/DDBJ whole genome shotgun (WGS) entry which is preliminary data.</text>
</comment>
<dbReference type="InterPro" id="IPR014039">
    <property type="entry name" value="Transl_elong_EFTs/EF1B_dimer"/>
</dbReference>
<protein>
    <recommendedName>
        <fullName evidence="2 5">Elongation factor Ts</fullName>
        <shortName evidence="5">EF-Ts</shortName>
    </recommendedName>
</protein>
<dbReference type="InterPro" id="IPR036402">
    <property type="entry name" value="EF-Ts_dimer_sf"/>
</dbReference>
<keyword evidence="4 5" id="KW-0648">Protein biosynthesis</keyword>
<dbReference type="Gene3D" id="3.30.479.20">
    <property type="entry name" value="Elongation factor Ts, dimerisation domain"/>
    <property type="match status" value="2"/>
</dbReference>
<dbReference type="EMBL" id="BMIB01000006">
    <property type="protein sequence ID" value="GGH81024.1"/>
    <property type="molecule type" value="Genomic_DNA"/>
</dbReference>
<dbReference type="CDD" id="cd14275">
    <property type="entry name" value="UBA_EF-Ts"/>
    <property type="match status" value="1"/>
</dbReference>
<dbReference type="GO" id="GO:0005737">
    <property type="term" value="C:cytoplasm"/>
    <property type="evidence" value="ECO:0007669"/>
    <property type="project" value="UniProtKB-SubCell"/>
</dbReference>
<accession>A0A917J645</accession>
<dbReference type="AlphaFoldDB" id="A0A917J645"/>
<organism evidence="7 8">
    <name type="scientific">Filimonas zeae</name>
    <dbReference type="NCBI Taxonomy" id="1737353"/>
    <lineage>
        <taxon>Bacteria</taxon>
        <taxon>Pseudomonadati</taxon>
        <taxon>Bacteroidota</taxon>
        <taxon>Chitinophagia</taxon>
        <taxon>Chitinophagales</taxon>
        <taxon>Chitinophagaceae</taxon>
        <taxon>Filimonas</taxon>
    </lineage>
</organism>
<proteinExistence type="inferred from homology"/>
<dbReference type="SUPFAM" id="SSF46934">
    <property type="entry name" value="UBA-like"/>
    <property type="match status" value="1"/>
</dbReference>
<dbReference type="PANTHER" id="PTHR11741:SF0">
    <property type="entry name" value="ELONGATION FACTOR TS, MITOCHONDRIAL"/>
    <property type="match status" value="1"/>
</dbReference>
<keyword evidence="5" id="KW-0963">Cytoplasm</keyword>
<reference evidence="7" key="2">
    <citation type="submission" date="2020-09" db="EMBL/GenBank/DDBJ databases">
        <authorList>
            <person name="Sun Q."/>
            <person name="Zhou Y."/>
        </authorList>
    </citation>
    <scope>NUCLEOTIDE SEQUENCE</scope>
    <source>
        <strain evidence="7">CGMCC 1.15290</strain>
    </source>
</reference>
<dbReference type="GO" id="GO:0003746">
    <property type="term" value="F:translation elongation factor activity"/>
    <property type="evidence" value="ECO:0007669"/>
    <property type="project" value="UniProtKB-UniRule"/>
</dbReference>
<comment type="subcellular location">
    <subcellularLocation>
        <location evidence="5">Cytoplasm</location>
    </subcellularLocation>
</comment>
<comment type="similarity">
    <text evidence="1 5">Belongs to the EF-Ts family.</text>
</comment>
<dbReference type="FunFam" id="1.10.8.10:FF:000001">
    <property type="entry name" value="Elongation factor Ts"/>
    <property type="match status" value="1"/>
</dbReference>
<dbReference type="PANTHER" id="PTHR11741">
    <property type="entry name" value="ELONGATION FACTOR TS"/>
    <property type="match status" value="1"/>
</dbReference>
<gene>
    <name evidence="5 7" type="primary">tsf</name>
    <name evidence="7" type="ORF">GCM10011379_52770</name>
</gene>
<evidence type="ECO:0000313" key="7">
    <source>
        <dbReference type="EMBL" id="GGH81024.1"/>
    </source>
</evidence>
<sequence>MLNYSALNIQNITSMSSVTITAADINKLRQATGAGMMDCRKALTETNGDFEAAIDWLRKQGQKVAAKRSDREAKEGVVLAKTTADNKTGIVLCISCETDFVSKNADFVAFATSIADAAIANNVKSAEELNEVSINGAKVADLINDKLTAIGEKIGVSRFERIEAPFVASYIHGANRMGVLVALDKDAAEAGKDVAMQIAAMNPVAVDPESVPAEAVERERAIVTEQISADPKMAGKPAEMIAKIADGKLNAFFKEQTLLAQPFVKDGGKTVAEYLKSNGDVKVLGFKRVALG</sequence>
<name>A0A917J645_9BACT</name>
<keyword evidence="3 5" id="KW-0251">Elongation factor</keyword>
<evidence type="ECO:0000256" key="5">
    <source>
        <dbReference type="HAMAP-Rule" id="MF_00050"/>
    </source>
</evidence>